<reference evidence="4" key="1">
    <citation type="journal article" date="2014" name="Int. J. Syst. Evol. Microbiol.">
        <title>Complete genome sequence of Corynebacterium casei LMG S-19264T (=DSM 44701T), isolated from a smear-ripened cheese.</title>
        <authorList>
            <consortium name="US DOE Joint Genome Institute (JGI-PGF)"/>
            <person name="Walter F."/>
            <person name="Albersmeier A."/>
            <person name="Kalinowski J."/>
            <person name="Ruckert C."/>
        </authorList>
    </citation>
    <scope>NUCLEOTIDE SEQUENCE</scope>
    <source>
        <strain evidence="4">JCM 4434</strain>
    </source>
</reference>
<dbReference type="PANTHER" id="PTHR43639">
    <property type="entry name" value="OXIDOREDUCTASE, SHORT-CHAIN DEHYDROGENASE/REDUCTASE FAMILY (AFU_ORTHOLOGUE AFUA_5G02870)"/>
    <property type="match status" value="1"/>
</dbReference>
<dbReference type="NCBIfam" id="NF005559">
    <property type="entry name" value="PRK07231.1"/>
    <property type="match status" value="1"/>
</dbReference>
<comment type="caution">
    <text evidence="4">The sequence shown here is derived from an EMBL/GenBank/DDBJ whole genome shotgun (WGS) entry which is preliminary data.</text>
</comment>
<dbReference type="InterPro" id="IPR002347">
    <property type="entry name" value="SDR_fam"/>
</dbReference>
<evidence type="ECO:0000256" key="2">
    <source>
        <dbReference type="ARBA" id="ARBA00023002"/>
    </source>
</evidence>
<dbReference type="SMART" id="SM00822">
    <property type="entry name" value="PKS_KR"/>
    <property type="match status" value="1"/>
</dbReference>
<feature type="domain" description="Ketoreductase" evidence="3">
    <location>
        <begin position="8"/>
        <end position="187"/>
    </location>
</feature>
<dbReference type="GeneID" id="97485051"/>
<name>A0A8H9LP79_KITAU</name>
<sequence>MLKVVEGKAAVVTGGSRGIGRAIVERLAREGADVVLGYANDRAAAEAVVGAVAAAGGRAWAVRADLGESGAAEQLMAAAEERLGGLDILVNNAAKSFTPTPLADLDDAAFDAVLSVNTRAVLATVRYAARRMRDSGRIVNISSVNTARAVPGIGAYAASKGAVEQLTAVAAAELGPRGITVNTVSPGATDTDLLRGTNPPEALERVAGLTPLRRLGQPEDIADVVAFLAGPDARWITGQNLRATGGLG</sequence>
<dbReference type="SUPFAM" id="SSF51735">
    <property type="entry name" value="NAD(P)-binding Rossmann-fold domains"/>
    <property type="match status" value="1"/>
</dbReference>
<evidence type="ECO:0000313" key="4">
    <source>
        <dbReference type="EMBL" id="GGU67861.1"/>
    </source>
</evidence>
<dbReference type="RefSeq" id="WP_370863312.1">
    <property type="nucleotide sequence ID" value="NZ_BMUB01000003.1"/>
</dbReference>
<gene>
    <name evidence="4" type="ORF">GCM10010502_18940</name>
</gene>
<dbReference type="PROSITE" id="PS00061">
    <property type="entry name" value="ADH_SHORT"/>
    <property type="match status" value="1"/>
</dbReference>
<keyword evidence="2" id="KW-0560">Oxidoreductase</keyword>
<dbReference type="Proteomes" id="UP000610124">
    <property type="component" value="Unassembled WGS sequence"/>
</dbReference>
<proteinExistence type="inferred from homology"/>
<dbReference type="InterPro" id="IPR020904">
    <property type="entry name" value="Sc_DH/Rdtase_CS"/>
</dbReference>
<accession>A0A8H9LP79</accession>
<comment type="similarity">
    <text evidence="1">Belongs to the short-chain dehydrogenases/reductases (SDR) family.</text>
</comment>
<dbReference type="InterPro" id="IPR057326">
    <property type="entry name" value="KR_dom"/>
</dbReference>
<evidence type="ECO:0000256" key="1">
    <source>
        <dbReference type="ARBA" id="ARBA00006484"/>
    </source>
</evidence>
<dbReference type="FunFam" id="3.40.50.720:FF:000084">
    <property type="entry name" value="Short-chain dehydrogenase reductase"/>
    <property type="match status" value="1"/>
</dbReference>
<evidence type="ECO:0000259" key="3">
    <source>
        <dbReference type="SMART" id="SM00822"/>
    </source>
</evidence>
<evidence type="ECO:0000313" key="5">
    <source>
        <dbReference type="Proteomes" id="UP000610124"/>
    </source>
</evidence>
<dbReference type="GO" id="GO:0016491">
    <property type="term" value="F:oxidoreductase activity"/>
    <property type="evidence" value="ECO:0007669"/>
    <property type="project" value="UniProtKB-KW"/>
</dbReference>
<dbReference type="Pfam" id="PF13561">
    <property type="entry name" value="adh_short_C2"/>
    <property type="match status" value="1"/>
</dbReference>
<dbReference type="PRINTS" id="PR00080">
    <property type="entry name" value="SDRFAMILY"/>
</dbReference>
<dbReference type="EMBL" id="BMUB01000003">
    <property type="protein sequence ID" value="GGU67861.1"/>
    <property type="molecule type" value="Genomic_DNA"/>
</dbReference>
<dbReference type="AlphaFoldDB" id="A0A8H9LP79"/>
<reference evidence="4" key="2">
    <citation type="submission" date="2020-09" db="EMBL/GenBank/DDBJ databases">
        <authorList>
            <person name="Sun Q."/>
            <person name="Ohkuma M."/>
        </authorList>
    </citation>
    <scope>NUCLEOTIDE SEQUENCE</scope>
    <source>
        <strain evidence="4">JCM 4434</strain>
    </source>
</reference>
<dbReference type="InterPro" id="IPR036291">
    <property type="entry name" value="NAD(P)-bd_dom_sf"/>
</dbReference>
<dbReference type="Gene3D" id="3.40.50.720">
    <property type="entry name" value="NAD(P)-binding Rossmann-like Domain"/>
    <property type="match status" value="1"/>
</dbReference>
<dbReference type="PANTHER" id="PTHR43639:SF1">
    <property type="entry name" value="SHORT-CHAIN DEHYDROGENASE_REDUCTASE FAMILY PROTEIN"/>
    <property type="match status" value="1"/>
</dbReference>
<organism evidence="4 5">
    <name type="scientific">Kitasatospora aureofaciens</name>
    <name type="common">Streptomyces aureofaciens</name>
    <dbReference type="NCBI Taxonomy" id="1894"/>
    <lineage>
        <taxon>Bacteria</taxon>
        <taxon>Bacillati</taxon>
        <taxon>Actinomycetota</taxon>
        <taxon>Actinomycetes</taxon>
        <taxon>Kitasatosporales</taxon>
        <taxon>Streptomycetaceae</taxon>
        <taxon>Kitasatospora</taxon>
    </lineage>
</organism>
<dbReference type="PRINTS" id="PR00081">
    <property type="entry name" value="GDHRDH"/>
</dbReference>
<protein>
    <submittedName>
        <fullName evidence="4">3-oxoacyl-ACP reductase</fullName>
    </submittedName>
</protein>